<evidence type="ECO:0000313" key="3">
    <source>
        <dbReference type="EMBL" id="SFJ43493.1"/>
    </source>
</evidence>
<dbReference type="RefSeq" id="WP_092510707.1">
    <property type="nucleotide sequence ID" value="NZ_CAWNQB010000078.1"/>
</dbReference>
<evidence type="ECO:0000313" key="5">
    <source>
        <dbReference type="Proteomes" id="UP000224607"/>
    </source>
</evidence>
<reference evidence="4" key="2">
    <citation type="submission" date="2016-10" db="EMBL/GenBank/DDBJ databases">
        <authorList>
            <person name="Varghese N."/>
            <person name="Submissions S."/>
        </authorList>
    </citation>
    <scope>NUCLEOTIDE SEQUENCE [LARGE SCALE GENOMIC DNA]</scope>
    <source>
        <strain evidence="4">DSM 17908</strain>
    </source>
</reference>
<dbReference type="Proteomes" id="UP000198919">
    <property type="component" value="Unassembled WGS sequence"/>
</dbReference>
<dbReference type="STRING" id="351675.SAMN05421680_10956"/>
<dbReference type="EMBL" id="FORG01000009">
    <property type="protein sequence ID" value="SFJ43493.1"/>
    <property type="molecule type" value="Genomic_DNA"/>
</dbReference>
<accession>A0A1I3RA61</accession>
<evidence type="ECO:0000256" key="1">
    <source>
        <dbReference type="SAM" id="SignalP"/>
    </source>
</evidence>
<gene>
    <name evidence="3" type="ORF">SAMN05421680_10956</name>
    <name evidence="2" type="ORF">Xmau_02421</name>
</gene>
<reference evidence="3" key="1">
    <citation type="submission" date="2016-10" db="EMBL/GenBank/DDBJ databases">
        <authorList>
            <person name="de Groot N.N."/>
        </authorList>
    </citation>
    <scope>NUCLEOTIDE SEQUENCE [LARGE SCALE GENOMIC DNA]</scope>
    <source>
        <strain evidence="3">DSM 17908</strain>
    </source>
</reference>
<name>A0A1I3RA61_9GAMM</name>
<keyword evidence="1" id="KW-0732">Signal</keyword>
<dbReference type="Pfam" id="PF11659">
    <property type="entry name" value="DUF3261"/>
    <property type="match status" value="1"/>
</dbReference>
<keyword evidence="5" id="KW-1185">Reference proteome</keyword>
<organism evidence="3 4">
    <name type="scientific">Xenorhabdus mauleonii</name>
    <dbReference type="NCBI Taxonomy" id="351675"/>
    <lineage>
        <taxon>Bacteria</taxon>
        <taxon>Pseudomonadati</taxon>
        <taxon>Pseudomonadota</taxon>
        <taxon>Gammaproteobacteria</taxon>
        <taxon>Enterobacterales</taxon>
        <taxon>Morganellaceae</taxon>
        <taxon>Xenorhabdus</taxon>
    </lineage>
</organism>
<feature type="signal peptide" evidence="1">
    <location>
        <begin position="1"/>
        <end position="20"/>
    </location>
</feature>
<evidence type="ECO:0008006" key="6">
    <source>
        <dbReference type="Google" id="ProtNLM"/>
    </source>
</evidence>
<reference evidence="2 5" key="3">
    <citation type="journal article" date="2017" name="Nat. Microbiol.">
        <title>Natural product diversity associated with the nematode symbionts Photorhabdus and Xenorhabdus.</title>
        <authorList>
            <person name="Tobias N.J."/>
            <person name="Wolff H."/>
            <person name="Djahanschiri B."/>
            <person name="Grundmann F."/>
            <person name="Kronenwerth M."/>
            <person name="Shi Y.M."/>
            <person name="Simonyi S."/>
            <person name="Grun P."/>
            <person name="Shapiro-Ilan D."/>
            <person name="Pidot S.J."/>
            <person name="Stinear T.P."/>
            <person name="Ebersberger I."/>
            <person name="Bode H.B."/>
        </authorList>
    </citation>
    <scope>NUCLEOTIDE SEQUENCE [LARGE SCALE GENOMIC DNA]</scope>
    <source>
        <strain evidence="2 5">DSM 17908</strain>
    </source>
</reference>
<dbReference type="Proteomes" id="UP000224607">
    <property type="component" value="Unassembled WGS sequence"/>
</dbReference>
<dbReference type="PROSITE" id="PS51257">
    <property type="entry name" value="PROKAR_LIPOPROTEIN"/>
    <property type="match status" value="1"/>
</dbReference>
<dbReference type="AlphaFoldDB" id="A0A1I3RA61"/>
<dbReference type="OrthoDB" id="6228084at2"/>
<evidence type="ECO:0000313" key="2">
    <source>
        <dbReference type="EMBL" id="PHM39821.1"/>
    </source>
</evidence>
<evidence type="ECO:0000313" key="4">
    <source>
        <dbReference type="Proteomes" id="UP000198919"/>
    </source>
</evidence>
<dbReference type="InterPro" id="IPR021675">
    <property type="entry name" value="DUF3261"/>
</dbReference>
<sequence length="187" mass="20891">MIRLLILSLACLLAACTNFPQDNTPSAWLKPGVRVSLPEPVISPAINEQQLLTATVKGKQQSLIVLLSANEQHLSLAGLSSLGIRLFKLDYDKNGIHTEQSIVLPELPPANQVLADIMLSYWPISAWQTQLPDGWELRDNGALRQLYDKSGKLITEIHYEAPNGKRRPIRVQQFIFGYDIAIQPLEE</sequence>
<proteinExistence type="predicted"/>
<protein>
    <recommendedName>
        <fullName evidence="6">DUF3261 domain-containing protein</fullName>
    </recommendedName>
</protein>
<dbReference type="EMBL" id="NITY01000008">
    <property type="protein sequence ID" value="PHM39821.1"/>
    <property type="molecule type" value="Genomic_DNA"/>
</dbReference>
<feature type="chain" id="PRO_5011699039" description="DUF3261 domain-containing protein" evidence="1">
    <location>
        <begin position="21"/>
        <end position="187"/>
    </location>
</feature>